<evidence type="ECO:0000259" key="1">
    <source>
        <dbReference type="Pfam" id="PF09331"/>
    </source>
</evidence>
<sequence>MHCKEVNDGTRRPPCLLPEKIFAVGEEPSGVRVTPYLKAGTIRQILDVREFALVTGLNCSKFLRRSKKKSKNFITEKPYWGELFGSLKEVPVSSVLRILEKKTVVDRDITLKYAYLSLLASVILPTTHTPRISQECAEIIKDLDAAFSSKHRK</sequence>
<evidence type="ECO:0000313" key="2">
    <source>
        <dbReference type="EMBL" id="VDD46187.1"/>
    </source>
</evidence>
<reference evidence="2" key="1">
    <citation type="submission" date="2018-11" db="EMBL/GenBank/DDBJ databases">
        <authorList>
            <consortium name="Genoscope - CEA"/>
            <person name="William W."/>
        </authorList>
    </citation>
    <scope>NUCLEOTIDE SEQUENCE</scope>
</reference>
<dbReference type="AlphaFoldDB" id="A0A3P6ENB9"/>
<proteinExistence type="predicted"/>
<dbReference type="PANTHER" id="PTHR48449">
    <property type="entry name" value="DUF1985 DOMAIN-CONTAINING PROTEIN"/>
    <property type="match status" value="1"/>
</dbReference>
<dbReference type="InterPro" id="IPR015410">
    <property type="entry name" value="DUF1985"/>
</dbReference>
<gene>
    <name evidence="2" type="ORF">BOLC5T33734H</name>
</gene>
<name>A0A3P6ENB9_BRAOL</name>
<dbReference type="EMBL" id="LR031877">
    <property type="protein sequence ID" value="VDD46187.1"/>
    <property type="molecule type" value="Genomic_DNA"/>
</dbReference>
<dbReference type="PANTHER" id="PTHR48449:SF2">
    <property type="entry name" value="UBIQUITIN-LIKE PROTEASE FAMILY PROFILE DOMAIN-CONTAINING PROTEIN"/>
    <property type="match status" value="1"/>
</dbReference>
<feature type="domain" description="DUF1985" evidence="1">
    <location>
        <begin position="48"/>
        <end position="147"/>
    </location>
</feature>
<accession>A0A3P6ENB9</accession>
<protein>
    <recommendedName>
        <fullName evidence="1">DUF1985 domain-containing protein</fullName>
    </recommendedName>
</protein>
<organism evidence="2">
    <name type="scientific">Brassica oleracea</name>
    <name type="common">Wild cabbage</name>
    <dbReference type="NCBI Taxonomy" id="3712"/>
    <lineage>
        <taxon>Eukaryota</taxon>
        <taxon>Viridiplantae</taxon>
        <taxon>Streptophyta</taxon>
        <taxon>Embryophyta</taxon>
        <taxon>Tracheophyta</taxon>
        <taxon>Spermatophyta</taxon>
        <taxon>Magnoliopsida</taxon>
        <taxon>eudicotyledons</taxon>
        <taxon>Gunneridae</taxon>
        <taxon>Pentapetalae</taxon>
        <taxon>rosids</taxon>
        <taxon>malvids</taxon>
        <taxon>Brassicales</taxon>
        <taxon>Brassicaceae</taxon>
        <taxon>Brassiceae</taxon>
        <taxon>Brassica</taxon>
    </lineage>
</organism>
<dbReference type="Pfam" id="PF09331">
    <property type="entry name" value="DUF1985"/>
    <property type="match status" value="1"/>
</dbReference>